<dbReference type="NCBIfam" id="TIGR00138">
    <property type="entry name" value="rsmG_gidB"/>
    <property type="match status" value="1"/>
</dbReference>
<name>A0A6B2M3S1_9BACT</name>
<keyword evidence="5 6" id="KW-0949">S-adenosyl-L-methionine</keyword>
<comment type="function">
    <text evidence="6">Specifically methylates the N7 position of a guanine in 16S rRNA.</text>
</comment>
<evidence type="ECO:0000256" key="6">
    <source>
        <dbReference type="HAMAP-Rule" id="MF_00074"/>
    </source>
</evidence>
<comment type="caution">
    <text evidence="6">Lacks conserved residue(s) required for the propagation of feature annotation.</text>
</comment>
<keyword evidence="4 6" id="KW-0808">Transferase</keyword>
<keyword evidence="2 6" id="KW-0698">rRNA processing</keyword>
<feature type="binding site" evidence="6">
    <location>
        <position position="72"/>
    </location>
    <ligand>
        <name>S-adenosyl-L-methionine</name>
        <dbReference type="ChEBI" id="CHEBI:59789"/>
    </ligand>
</feature>
<feature type="binding site" evidence="6">
    <location>
        <begin position="123"/>
        <end position="124"/>
    </location>
    <ligand>
        <name>S-adenosyl-L-methionine</name>
        <dbReference type="ChEBI" id="CHEBI:59789"/>
    </ligand>
</feature>
<dbReference type="AlphaFoldDB" id="A0A6B2M3S1"/>
<dbReference type="PANTHER" id="PTHR31760">
    <property type="entry name" value="S-ADENOSYL-L-METHIONINE-DEPENDENT METHYLTRANSFERASES SUPERFAMILY PROTEIN"/>
    <property type="match status" value="1"/>
</dbReference>
<dbReference type="GO" id="GO:0070043">
    <property type="term" value="F:rRNA (guanine-N7-)-methyltransferase activity"/>
    <property type="evidence" value="ECO:0007669"/>
    <property type="project" value="UniProtKB-UniRule"/>
</dbReference>
<evidence type="ECO:0000256" key="5">
    <source>
        <dbReference type="ARBA" id="ARBA00022691"/>
    </source>
</evidence>
<feature type="binding site" evidence="6">
    <location>
        <position position="136"/>
    </location>
    <ligand>
        <name>S-adenosyl-L-methionine</name>
        <dbReference type="ChEBI" id="CHEBI:59789"/>
    </ligand>
</feature>
<keyword evidence="1 6" id="KW-0963">Cytoplasm</keyword>
<evidence type="ECO:0000313" key="7">
    <source>
        <dbReference type="EMBL" id="NDV62952.1"/>
    </source>
</evidence>
<evidence type="ECO:0000256" key="4">
    <source>
        <dbReference type="ARBA" id="ARBA00022679"/>
    </source>
</evidence>
<dbReference type="InterPro" id="IPR029063">
    <property type="entry name" value="SAM-dependent_MTases_sf"/>
</dbReference>
<dbReference type="Proteomes" id="UP000478417">
    <property type="component" value="Unassembled WGS sequence"/>
</dbReference>
<evidence type="ECO:0000256" key="1">
    <source>
        <dbReference type="ARBA" id="ARBA00022490"/>
    </source>
</evidence>
<dbReference type="Pfam" id="PF02527">
    <property type="entry name" value="GidB"/>
    <property type="match status" value="1"/>
</dbReference>
<comment type="similarity">
    <text evidence="6">Belongs to the methyltransferase superfamily. RNA methyltransferase RsmG family.</text>
</comment>
<gene>
    <name evidence="6 7" type="primary">rsmG</name>
    <name evidence="7" type="ORF">G0Q06_10855</name>
</gene>
<dbReference type="EC" id="2.1.1.-" evidence="6"/>
<accession>A0A6B2M3S1</accession>
<organism evidence="7 8">
    <name type="scientific">Oceanipulchritudo coccoides</name>
    <dbReference type="NCBI Taxonomy" id="2706888"/>
    <lineage>
        <taxon>Bacteria</taxon>
        <taxon>Pseudomonadati</taxon>
        <taxon>Verrucomicrobiota</taxon>
        <taxon>Opitutia</taxon>
        <taxon>Puniceicoccales</taxon>
        <taxon>Oceanipulchritudinaceae</taxon>
        <taxon>Oceanipulchritudo</taxon>
    </lineage>
</organism>
<comment type="caution">
    <text evidence="7">The sequence shown here is derived from an EMBL/GenBank/DDBJ whole genome shotgun (WGS) entry which is preliminary data.</text>
</comment>
<proteinExistence type="inferred from homology"/>
<dbReference type="Gene3D" id="3.40.50.150">
    <property type="entry name" value="Vaccinia Virus protein VP39"/>
    <property type="match status" value="1"/>
</dbReference>
<dbReference type="SUPFAM" id="SSF53335">
    <property type="entry name" value="S-adenosyl-L-methionine-dependent methyltransferases"/>
    <property type="match status" value="1"/>
</dbReference>
<dbReference type="PIRSF" id="PIRSF003078">
    <property type="entry name" value="GidB"/>
    <property type="match status" value="1"/>
</dbReference>
<evidence type="ECO:0000256" key="2">
    <source>
        <dbReference type="ARBA" id="ARBA00022552"/>
    </source>
</evidence>
<keyword evidence="8" id="KW-1185">Reference proteome</keyword>
<dbReference type="RefSeq" id="WP_163965787.1">
    <property type="nucleotide sequence ID" value="NZ_JAAGNX010000003.1"/>
</dbReference>
<dbReference type="HAMAP" id="MF_00074">
    <property type="entry name" value="16SrRNA_methyltr_G"/>
    <property type="match status" value="1"/>
</dbReference>
<comment type="subcellular location">
    <subcellularLocation>
        <location evidence="6">Cytoplasm</location>
    </subcellularLocation>
</comment>
<dbReference type="InterPro" id="IPR003682">
    <property type="entry name" value="rRNA_ssu_MeTfrase_G"/>
</dbReference>
<evidence type="ECO:0000256" key="3">
    <source>
        <dbReference type="ARBA" id="ARBA00022603"/>
    </source>
</evidence>
<dbReference type="GO" id="GO:0005829">
    <property type="term" value="C:cytosol"/>
    <property type="evidence" value="ECO:0007669"/>
    <property type="project" value="TreeGrafter"/>
</dbReference>
<evidence type="ECO:0000313" key="8">
    <source>
        <dbReference type="Proteomes" id="UP000478417"/>
    </source>
</evidence>
<reference evidence="7 8" key="1">
    <citation type="submission" date="2020-02" db="EMBL/GenBank/DDBJ databases">
        <title>Albibacoteraceae fam. nov., the first described family within the subdivision 4 Verrucomicrobia.</title>
        <authorList>
            <person name="Xi F."/>
        </authorList>
    </citation>
    <scope>NUCLEOTIDE SEQUENCE [LARGE SCALE GENOMIC DNA]</scope>
    <source>
        <strain evidence="7 8">CK1056</strain>
    </source>
</reference>
<dbReference type="EMBL" id="JAAGNX010000003">
    <property type="protein sequence ID" value="NDV62952.1"/>
    <property type="molecule type" value="Genomic_DNA"/>
</dbReference>
<sequence>MDSLLEKHFPEIAPARLEKLNQLETAFREWNERINLVSRKDMEAFVLHHLVHSLALTKFVQFRDSCRILDVGTGGGLPGLPLAICYPKANVFLCDSITKKAKAVQDMVDTIGLGNATVINKRAEKLESKWDYIIGRAVTSLPRFIGWIQDNIRAGGDAAIPNGVLYWKGSLYKEELALLEIEPHAVYSIEEQIPDPYFSEKYIVHLTREQVMKAKLPEEEAS</sequence>
<feature type="binding site" evidence="6">
    <location>
        <position position="77"/>
    </location>
    <ligand>
        <name>S-adenosyl-L-methionine</name>
        <dbReference type="ChEBI" id="CHEBI:59789"/>
    </ligand>
</feature>
<protein>
    <recommendedName>
        <fullName evidence="6">Ribosomal RNA small subunit methyltransferase G</fullName>
        <ecNumber evidence="6">2.1.1.-</ecNumber>
    </recommendedName>
    <alternativeName>
        <fullName evidence="6">16S rRNA 7-methylguanosine methyltransferase</fullName>
        <shortName evidence="6">16S rRNA m7G methyltransferase</shortName>
    </alternativeName>
</protein>
<keyword evidence="3 6" id="KW-0489">Methyltransferase</keyword>
<dbReference type="PANTHER" id="PTHR31760:SF0">
    <property type="entry name" value="S-ADENOSYL-L-METHIONINE-DEPENDENT METHYLTRANSFERASES SUPERFAMILY PROTEIN"/>
    <property type="match status" value="1"/>
</dbReference>